<dbReference type="EMBL" id="JAXIOK010000006">
    <property type="protein sequence ID" value="KAK4767761.1"/>
    <property type="molecule type" value="Genomic_DNA"/>
</dbReference>
<evidence type="ECO:0000313" key="3">
    <source>
        <dbReference type="Proteomes" id="UP001345219"/>
    </source>
</evidence>
<comment type="caution">
    <text evidence="2">The sequence shown here is derived from an EMBL/GenBank/DDBJ whole genome shotgun (WGS) entry which is preliminary data.</text>
</comment>
<proteinExistence type="predicted"/>
<sequence length="64" mass="6566">MVWSTGLSGPSDDPLRVPSPHAGQPVQVLMGPLGGNGASNCGAVNGSMWFACFGGLCRTVSIRY</sequence>
<dbReference type="AlphaFoldDB" id="A0AAN7QH03"/>
<organism evidence="2 3">
    <name type="scientific">Trapa incisa</name>
    <dbReference type="NCBI Taxonomy" id="236973"/>
    <lineage>
        <taxon>Eukaryota</taxon>
        <taxon>Viridiplantae</taxon>
        <taxon>Streptophyta</taxon>
        <taxon>Embryophyta</taxon>
        <taxon>Tracheophyta</taxon>
        <taxon>Spermatophyta</taxon>
        <taxon>Magnoliopsida</taxon>
        <taxon>eudicotyledons</taxon>
        <taxon>Gunneridae</taxon>
        <taxon>Pentapetalae</taxon>
        <taxon>rosids</taxon>
        <taxon>malvids</taxon>
        <taxon>Myrtales</taxon>
        <taxon>Lythraceae</taxon>
        <taxon>Trapa</taxon>
    </lineage>
</organism>
<evidence type="ECO:0000313" key="2">
    <source>
        <dbReference type="EMBL" id="KAK4767761.1"/>
    </source>
</evidence>
<name>A0AAN7QH03_9MYRT</name>
<protein>
    <submittedName>
        <fullName evidence="2">Uncharacterized protein</fullName>
    </submittedName>
</protein>
<dbReference type="Proteomes" id="UP001345219">
    <property type="component" value="Chromosome 3"/>
</dbReference>
<reference evidence="2 3" key="1">
    <citation type="journal article" date="2023" name="Hortic Res">
        <title>Pangenome of water caltrop reveals structural variations and asymmetric subgenome divergence after allopolyploidization.</title>
        <authorList>
            <person name="Zhang X."/>
            <person name="Chen Y."/>
            <person name="Wang L."/>
            <person name="Yuan Y."/>
            <person name="Fang M."/>
            <person name="Shi L."/>
            <person name="Lu R."/>
            <person name="Comes H.P."/>
            <person name="Ma Y."/>
            <person name="Chen Y."/>
            <person name="Huang G."/>
            <person name="Zhou Y."/>
            <person name="Zheng Z."/>
            <person name="Qiu Y."/>
        </authorList>
    </citation>
    <scope>NUCLEOTIDE SEQUENCE [LARGE SCALE GENOMIC DNA]</scope>
    <source>
        <tissue evidence="2">Roots</tissue>
    </source>
</reference>
<accession>A0AAN7QH03</accession>
<feature type="region of interest" description="Disordered" evidence="1">
    <location>
        <begin position="1"/>
        <end position="21"/>
    </location>
</feature>
<gene>
    <name evidence="2" type="ORF">SAY87_002902</name>
</gene>
<evidence type="ECO:0000256" key="1">
    <source>
        <dbReference type="SAM" id="MobiDB-lite"/>
    </source>
</evidence>
<keyword evidence="3" id="KW-1185">Reference proteome</keyword>